<comment type="caution">
    <text evidence="1">The sequence shown here is derived from an EMBL/GenBank/DDBJ whole genome shotgun (WGS) entry which is preliminary data.</text>
</comment>
<sequence>MINSPYTQGSLVIDFGSLASALGFGSAGPIVSFGSAGSIEFSSVGGL</sequence>
<reference evidence="1" key="1">
    <citation type="submission" date="2019-07" db="EMBL/GenBank/DDBJ databases">
        <title>Genomic Encyclopedia of Type Strains, Phase IV (KMG-IV): sequencing the most valuable type-strain genomes for metagenomic binning, comparative biology and taxonomic classification.</title>
        <authorList>
            <person name="Goeker M."/>
        </authorList>
    </citation>
    <scope>NUCLEOTIDE SEQUENCE</scope>
    <source>
        <strain evidence="1">DSM 44596</strain>
    </source>
</reference>
<dbReference type="EMBL" id="VNIQ01000005">
    <property type="protein sequence ID" value="TYQ03052.1"/>
    <property type="molecule type" value="Genomic_DNA"/>
</dbReference>
<name>A0A652YME9_NOCGL</name>
<accession>A0A652YME9</accession>
<protein>
    <submittedName>
        <fullName evidence="1">Uncharacterized protein</fullName>
    </submittedName>
</protein>
<gene>
    <name evidence="1" type="ORF">FNL38_105202</name>
</gene>
<evidence type="ECO:0000313" key="1">
    <source>
        <dbReference type="EMBL" id="TYQ03052.1"/>
    </source>
</evidence>
<dbReference type="AlphaFoldDB" id="A0A652YME9"/>
<proteinExistence type="predicted"/>
<organism evidence="1">
    <name type="scientific">Nocardia globerula</name>
    <dbReference type="NCBI Taxonomy" id="1818"/>
    <lineage>
        <taxon>Bacteria</taxon>
        <taxon>Bacillati</taxon>
        <taxon>Actinomycetota</taxon>
        <taxon>Actinomycetes</taxon>
        <taxon>Mycobacteriales</taxon>
        <taxon>Nocardiaceae</taxon>
        <taxon>Nocardia</taxon>
    </lineage>
</organism>